<gene>
    <name evidence="2" type="ORF">RCIX1975</name>
</gene>
<feature type="domain" description="4Fe-4S ferredoxin-type" evidence="1">
    <location>
        <begin position="478"/>
        <end position="508"/>
    </location>
</feature>
<evidence type="ECO:0000313" key="3">
    <source>
        <dbReference type="Proteomes" id="UP000000663"/>
    </source>
</evidence>
<name>Q0W3A6_METAR</name>
<dbReference type="Gene3D" id="3.30.70.20">
    <property type="match status" value="1"/>
</dbReference>
<dbReference type="NCBIfam" id="TIGR04270">
    <property type="entry name" value="Rama_corrin_act"/>
    <property type="match status" value="1"/>
</dbReference>
<keyword evidence="3" id="KW-1185">Reference proteome</keyword>
<protein>
    <submittedName>
        <fullName evidence="2">Corrinoid activation/regeneration protein</fullName>
    </submittedName>
</protein>
<dbReference type="Proteomes" id="UP000000663">
    <property type="component" value="Chromosome"/>
</dbReference>
<dbReference type="SUPFAM" id="SSF53067">
    <property type="entry name" value="Actin-like ATPase domain"/>
    <property type="match status" value="1"/>
</dbReference>
<dbReference type="PROSITE" id="PS51379">
    <property type="entry name" value="4FE4S_FER_2"/>
    <property type="match status" value="2"/>
</dbReference>
<dbReference type="GeneID" id="5145060"/>
<dbReference type="InterPro" id="IPR027980">
    <property type="entry name" value="RACo_C"/>
</dbReference>
<dbReference type="InterPro" id="IPR026339">
    <property type="entry name" value="RamA_corrin_act"/>
</dbReference>
<dbReference type="AlphaFoldDB" id="Q0W3A6"/>
<dbReference type="eggNOG" id="arCOG02035">
    <property type="taxonomic scope" value="Archaea"/>
</dbReference>
<dbReference type="STRING" id="351160.RCIX1975"/>
<dbReference type="InterPro" id="IPR052911">
    <property type="entry name" value="Corrinoid_activation_enz"/>
</dbReference>
<dbReference type="EMBL" id="AM114193">
    <property type="protein sequence ID" value="CAJ37137.1"/>
    <property type="molecule type" value="Genomic_DNA"/>
</dbReference>
<dbReference type="OrthoDB" id="23478at2157"/>
<dbReference type="KEGG" id="rci:RCIX1975"/>
<dbReference type="InterPro" id="IPR042259">
    <property type="entry name" value="Raco-like_middle_sf"/>
</dbReference>
<dbReference type="SUPFAM" id="SSF54862">
    <property type="entry name" value="4Fe-4S ferredoxins"/>
    <property type="match status" value="1"/>
</dbReference>
<evidence type="ECO:0000313" key="2">
    <source>
        <dbReference type="EMBL" id="CAJ37137.1"/>
    </source>
</evidence>
<dbReference type="InterPro" id="IPR043129">
    <property type="entry name" value="ATPase_NBD"/>
</dbReference>
<dbReference type="Pfam" id="PF17651">
    <property type="entry name" value="Raco_middle"/>
    <property type="match status" value="1"/>
</dbReference>
<evidence type="ECO:0000259" key="1">
    <source>
        <dbReference type="PROSITE" id="PS51379"/>
    </source>
</evidence>
<accession>Q0W3A6</accession>
<dbReference type="RefSeq" id="WP_012035437.1">
    <property type="nucleotide sequence ID" value="NC_009464.1"/>
</dbReference>
<dbReference type="PANTHER" id="PTHR42895:SF2">
    <property type="entry name" value="IRON-SULFUR CLUSTER PROTEIN"/>
    <property type="match status" value="1"/>
</dbReference>
<proteinExistence type="predicted"/>
<sequence>MARLAIALDLGTSGFRAQALNLESRETLSTVITSCHPLPGDNVIDHISFALDAGIEVARKLIVEAVNRLIAALGVPLDEVSVFGVCGNPAQLSLFQGMEIRDLAYAGKRKLDSLGVNVPRREAAVLKAWQFPGLLLPPDCDILIPPAVRHEVGADALALIIKTGMLERDETSLAIDYGTNAEMALFHNGVVYTGSTAAGPALEGQQITCGTIAIPGAICDLEPEETTDVPFYRLMMLDAGMSPVPGPVVDFRESRFVGSGVPRPAGITGTGTVAAIYEGIECRLICLPHITTTDRRLHFGEDVYLAEADLIEAGKAMGAIRAGYIALCKRAGIAIQDIDTVYMSGSAGTYMDALKAQKLGLIPPRVSKVCHVGNTSLAMARDLVSDPAKLGEMSELARKLKRYHCMFALSAVFKKAYVLELSYWTEGMPAHLHRSLLKRYGLPDLPPVAGTPEVLHLVKKDIEDTGIMGLTTLHDFGSSADAQFEGCTACWQCVSGCPGKALSALKSEPPVVAIDPSRCKGMACRRCERICPERVFKVRQFFSSLLPEGGSS</sequence>
<dbReference type="Gene3D" id="3.30.420.480">
    <property type="entry name" value="Domain of unknown function (DUF4445)"/>
    <property type="match status" value="1"/>
</dbReference>
<dbReference type="PANTHER" id="PTHR42895">
    <property type="entry name" value="IRON-SULFUR CLUSTER-BINDING PROTEIN-RELATED"/>
    <property type="match status" value="1"/>
</dbReference>
<dbReference type="GO" id="GO:0016491">
    <property type="term" value="F:oxidoreductase activity"/>
    <property type="evidence" value="ECO:0007669"/>
    <property type="project" value="UniProtKB-ARBA"/>
</dbReference>
<reference evidence="2 3" key="1">
    <citation type="journal article" date="2006" name="Science">
        <title>Genome of rice cluster I archaea -- the key methane producers in the rice rhizosphere.</title>
        <authorList>
            <person name="Erkel C."/>
            <person name="Kube M."/>
            <person name="Reinhardt R."/>
            <person name="Liesack W."/>
        </authorList>
    </citation>
    <scope>NUCLEOTIDE SEQUENCE [LARGE SCALE GENOMIC DNA]</scope>
    <source>
        <strain evidence="3">DSM 22066 / NBRC 105507 / MRE50</strain>
    </source>
</reference>
<dbReference type="Pfam" id="PF14574">
    <property type="entry name" value="RACo_C_ter"/>
    <property type="match status" value="1"/>
</dbReference>
<feature type="domain" description="4Fe-4S ferredoxin-type" evidence="1">
    <location>
        <begin position="510"/>
        <end position="541"/>
    </location>
</feature>
<organism evidence="2 3">
    <name type="scientific">Methanocella arvoryzae (strain DSM 22066 / NBRC 105507 / MRE50)</name>
    <dbReference type="NCBI Taxonomy" id="351160"/>
    <lineage>
        <taxon>Archaea</taxon>
        <taxon>Methanobacteriati</taxon>
        <taxon>Methanobacteriota</taxon>
        <taxon>Stenosarchaea group</taxon>
        <taxon>Methanomicrobia</taxon>
        <taxon>Methanocellales</taxon>
        <taxon>Methanocellaceae</taxon>
        <taxon>Methanocella</taxon>
    </lineage>
</organism>
<dbReference type="InterPro" id="IPR041414">
    <property type="entry name" value="Raco-like_middle"/>
</dbReference>
<dbReference type="InterPro" id="IPR017900">
    <property type="entry name" value="4Fe4S_Fe_S_CS"/>
</dbReference>
<dbReference type="PATRIC" id="fig|351160.9.peg.1146"/>
<dbReference type="PROSITE" id="PS00198">
    <property type="entry name" value="4FE4S_FER_1"/>
    <property type="match status" value="1"/>
</dbReference>
<dbReference type="InterPro" id="IPR017896">
    <property type="entry name" value="4Fe4S_Fe-S-bd"/>
</dbReference>